<dbReference type="eggNOG" id="ENOG502SKC2">
    <property type="taxonomic scope" value="Eukaryota"/>
</dbReference>
<dbReference type="OMA" id="QMMQMEI"/>
<feature type="region of interest" description="Disordered" evidence="2">
    <location>
        <begin position="14"/>
        <end position="37"/>
    </location>
</feature>
<evidence type="ECO:0000256" key="2">
    <source>
        <dbReference type="SAM" id="MobiDB-lite"/>
    </source>
</evidence>
<accession>G4T7E6</accession>
<keyword evidence="4" id="KW-1185">Reference proteome</keyword>
<comment type="caution">
    <text evidence="3">The sequence shown here is derived from an EMBL/GenBank/DDBJ whole genome shotgun (WGS) entry which is preliminary data.</text>
</comment>
<dbReference type="AlphaFoldDB" id="G4T7E6"/>
<dbReference type="EMBL" id="CAFZ01000011">
    <property type="protein sequence ID" value="CCA67269.1"/>
    <property type="molecule type" value="Genomic_DNA"/>
</dbReference>
<proteinExistence type="predicted"/>
<organism evidence="3 4">
    <name type="scientific">Serendipita indica (strain DSM 11827)</name>
    <name type="common">Root endophyte fungus</name>
    <name type="synonym">Piriformospora indica</name>
    <dbReference type="NCBI Taxonomy" id="1109443"/>
    <lineage>
        <taxon>Eukaryota</taxon>
        <taxon>Fungi</taxon>
        <taxon>Dikarya</taxon>
        <taxon>Basidiomycota</taxon>
        <taxon>Agaricomycotina</taxon>
        <taxon>Agaricomycetes</taxon>
        <taxon>Sebacinales</taxon>
        <taxon>Serendipitaceae</taxon>
        <taxon>Serendipita</taxon>
    </lineage>
</organism>
<dbReference type="HOGENOM" id="CLU_619663_0_0_1"/>
<dbReference type="OrthoDB" id="4092340at2759"/>
<feature type="coiled-coil region" evidence="1">
    <location>
        <begin position="123"/>
        <end position="150"/>
    </location>
</feature>
<dbReference type="Proteomes" id="UP000007148">
    <property type="component" value="Unassembled WGS sequence"/>
</dbReference>
<sequence>MSSANNRASLLSGLRTGGVRTSPIPQTAAIGGSFQPPRFASGLHHQTVYEDALDNQNPYQYGVPMTAAIDGRAPRFQQQQHQAHQQQQQQQQLLLQQAQLAAMGGMPGMQLNPMDPMQSQLLQLQLMQAMVAQQQQAQKLQAEIALQQQVAMAINQRQASVRNTSRIPSTAGPTQTSFDLGLSPPTQYAHERSPIIEENEYSSMPMTAALGGKFGSRSLSSGLNPNAPTFKLPNETPELAPPVPATPSTTVVISGGVTLGGVTSGSTPVASKSDAATSWRRPSNAAGTQPRSVSPPKSLGRQSPASIEIASPEQVARYSPPTRDGAVPKYRPQALRIKDLEVAMSNIEIDQGYPRTIVKPPSPTGSNSSGDSYRKPVVTVRPSVPLRQPRGPPAGAEELTVKNFATRGKRTASAPLVIGQMSTLVEAF</sequence>
<keyword evidence="1" id="KW-0175">Coiled coil</keyword>
<feature type="compositionally biased region" description="Polar residues" evidence="2">
    <location>
        <begin position="161"/>
        <end position="178"/>
    </location>
</feature>
<feature type="region of interest" description="Disordered" evidence="2">
    <location>
        <begin position="259"/>
        <end position="331"/>
    </location>
</feature>
<protein>
    <submittedName>
        <fullName evidence="3">Uncharacterized protein</fullName>
    </submittedName>
</protein>
<evidence type="ECO:0000313" key="4">
    <source>
        <dbReference type="Proteomes" id="UP000007148"/>
    </source>
</evidence>
<feature type="region of interest" description="Disordered" evidence="2">
    <location>
        <begin position="161"/>
        <end position="182"/>
    </location>
</feature>
<name>G4T7E6_SERID</name>
<evidence type="ECO:0000313" key="3">
    <source>
        <dbReference type="EMBL" id="CCA67269.1"/>
    </source>
</evidence>
<feature type="region of interest" description="Disordered" evidence="2">
    <location>
        <begin position="219"/>
        <end position="240"/>
    </location>
</feature>
<feature type="region of interest" description="Disordered" evidence="2">
    <location>
        <begin position="353"/>
        <end position="396"/>
    </location>
</feature>
<evidence type="ECO:0000256" key="1">
    <source>
        <dbReference type="SAM" id="Coils"/>
    </source>
</evidence>
<gene>
    <name evidence="3" type="ORF">PIIN_01102</name>
</gene>
<dbReference type="InParanoid" id="G4T7E6"/>
<reference evidence="3 4" key="1">
    <citation type="journal article" date="2011" name="PLoS Pathog.">
        <title>Endophytic Life Strategies Decoded by Genome and Transcriptome Analyses of the Mutualistic Root Symbiont Piriformospora indica.</title>
        <authorList>
            <person name="Zuccaro A."/>
            <person name="Lahrmann U."/>
            <person name="Guldener U."/>
            <person name="Langen G."/>
            <person name="Pfiffi S."/>
            <person name="Biedenkopf D."/>
            <person name="Wong P."/>
            <person name="Samans B."/>
            <person name="Grimm C."/>
            <person name="Basiewicz M."/>
            <person name="Murat C."/>
            <person name="Martin F."/>
            <person name="Kogel K.H."/>
        </authorList>
    </citation>
    <scope>NUCLEOTIDE SEQUENCE [LARGE SCALE GENOMIC DNA]</scope>
    <source>
        <strain evidence="3 4">DSM 11827</strain>
    </source>
</reference>